<reference evidence="3" key="1">
    <citation type="journal article" date="2023" name="Mol. Phylogenet. Evol.">
        <title>Genome-scale phylogeny and comparative genomics of the fungal order Sordariales.</title>
        <authorList>
            <person name="Hensen N."/>
            <person name="Bonometti L."/>
            <person name="Westerberg I."/>
            <person name="Brannstrom I.O."/>
            <person name="Guillou S."/>
            <person name="Cros-Aarteil S."/>
            <person name="Calhoun S."/>
            <person name="Haridas S."/>
            <person name="Kuo A."/>
            <person name="Mondo S."/>
            <person name="Pangilinan J."/>
            <person name="Riley R."/>
            <person name="LaButti K."/>
            <person name="Andreopoulos B."/>
            <person name="Lipzen A."/>
            <person name="Chen C."/>
            <person name="Yan M."/>
            <person name="Daum C."/>
            <person name="Ng V."/>
            <person name="Clum A."/>
            <person name="Steindorff A."/>
            <person name="Ohm R.A."/>
            <person name="Martin F."/>
            <person name="Silar P."/>
            <person name="Natvig D.O."/>
            <person name="Lalanne C."/>
            <person name="Gautier V."/>
            <person name="Ament-Velasquez S.L."/>
            <person name="Kruys A."/>
            <person name="Hutchinson M.I."/>
            <person name="Powell A.J."/>
            <person name="Barry K."/>
            <person name="Miller A.N."/>
            <person name="Grigoriev I.V."/>
            <person name="Debuchy R."/>
            <person name="Gladieux P."/>
            <person name="Hiltunen Thoren M."/>
            <person name="Johannesson H."/>
        </authorList>
    </citation>
    <scope>NUCLEOTIDE SEQUENCE</scope>
    <source>
        <strain evidence="3">PSN309</strain>
    </source>
</reference>
<feature type="domain" description="Cell wall mannoprotein PIR1-like C-terminal" evidence="2">
    <location>
        <begin position="31"/>
        <end position="102"/>
    </location>
</feature>
<dbReference type="AlphaFoldDB" id="A0AAN7ANI8"/>
<evidence type="ECO:0000313" key="3">
    <source>
        <dbReference type="EMBL" id="KAK4193269.1"/>
    </source>
</evidence>
<proteinExistence type="predicted"/>
<gene>
    <name evidence="3" type="ORF">QBC35DRAFT_458327</name>
</gene>
<feature type="compositionally biased region" description="Acidic residues" evidence="1">
    <location>
        <begin position="166"/>
        <end position="178"/>
    </location>
</feature>
<dbReference type="Proteomes" id="UP001302126">
    <property type="component" value="Unassembled WGS sequence"/>
</dbReference>
<comment type="caution">
    <text evidence="3">The sequence shown here is derived from an EMBL/GenBank/DDBJ whole genome shotgun (WGS) entry which is preliminary data.</text>
</comment>
<protein>
    <recommendedName>
        <fullName evidence="2">Cell wall mannoprotein PIR1-like C-terminal domain-containing protein</fullName>
    </recommendedName>
</protein>
<dbReference type="PANTHER" id="PTHR39613">
    <property type="entry name" value="ANCHORED CELL WALL PROTEIN, PUTATIVE (AFU_ORTHOLOGUE AFUA_4G08960)-RELATED"/>
    <property type="match status" value="1"/>
</dbReference>
<evidence type="ECO:0000313" key="4">
    <source>
        <dbReference type="Proteomes" id="UP001302126"/>
    </source>
</evidence>
<feature type="region of interest" description="Disordered" evidence="1">
    <location>
        <begin position="114"/>
        <end position="193"/>
    </location>
</feature>
<evidence type="ECO:0000259" key="2">
    <source>
        <dbReference type="Pfam" id="PF22799"/>
    </source>
</evidence>
<evidence type="ECO:0000256" key="1">
    <source>
        <dbReference type="SAM" id="MobiDB-lite"/>
    </source>
</evidence>
<name>A0AAN7ANI8_9PEZI</name>
<dbReference type="PANTHER" id="PTHR39613:SF1">
    <property type="entry name" value="ANCHORED CELL WALL PROTEIN, PUTATIVE (AFU_ORTHOLOGUE AFUA_4G08960)-RELATED"/>
    <property type="match status" value="1"/>
</dbReference>
<feature type="region of interest" description="Disordered" evidence="1">
    <location>
        <begin position="280"/>
        <end position="309"/>
    </location>
</feature>
<feature type="compositionally biased region" description="Basic and acidic residues" evidence="1">
    <location>
        <begin position="296"/>
        <end position="309"/>
    </location>
</feature>
<dbReference type="EMBL" id="MU864351">
    <property type="protein sequence ID" value="KAK4193269.1"/>
    <property type="molecule type" value="Genomic_DNA"/>
</dbReference>
<dbReference type="InterPro" id="IPR054508">
    <property type="entry name" value="PIR1-like_C"/>
</dbReference>
<organism evidence="3 4">
    <name type="scientific">Podospora australis</name>
    <dbReference type="NCBI Taxonomy" id="1536484"/>
    <lineage>
        <taxon>Eukaryota</taxon>
        <taxon>Fungi</taxon>
        <taxon>Dikarya</taxon>
        <taxon>Ascomycota</taxon>
        <taxon>Pezizomycotina</taxon>
        <taxon>Sordariomycetes</taxon>
        <taxon>Sordariomycetidae</taxon>
        <taxon>Sordariales</taxon>
        <taxon>Podosporaceae</taxon>
        <taxon>Podospora</taxon>
    </lineage>
</organism>
<sequence>MGNLTVGQLPGGQLQGGNLNNTNTFFFLVSGGLYDQYGRGCWWAVLVCDLEIPDGPPDPLFEVAPDGCLHYNGTSTFYACRAGRFGKVNYYLQQRDSTCRPVYLLADNDCTKPPSPSEMAGASNIPGQPHTIGDPMETPWPTRGPSAAAESTADWETLVSAATVETESDATTCDDDDGGTLFTATLSPDDGNGEPMTVTLGTASWISGSGTAPVLSALPAASTAAPSAVVNVTSISVVTFTVWTTAHVHTAGGPTTVTTVTIKEASGAKKAFALVVDVKAPDNAPGEQRGKGKKGKVLEPRERDHWLRA</sequence>
<keyword evidence="4" id="KW-1185">Reference proteome</keyword>
<dbReference type="Pfam" id="PF22799">
    <property type="entry name" value="PIR1-like_C"/>
    <property type="match status" value="1"/>
</dbReference>
<reference evidence="3" key="2">
    <citation type="submission" date="2023-05" db="EMBL/GenBank/DDBJ databases">
        <authorList>
            <consortium name="Lawrence Berkeley National Laboratory"/>
            <person name="Steindorff A."/>
            <person name="Hensen N."/>
            <person name="Bonometti L."/>
            <person name="Westerberg I."/>
            <person name="Brannstrom I.O."/>
            <person name="Guillou S."/>
            <person name="Cros-Aarteil S."/>
            <person name="Calhoun S."/>
            <person name="Haridas S."/>
            <person name="Kuo A."/>
            <person name="Mondo S."/>
            <person name="Pangilinan J."/>
            <person name="Riley R."/>
            <person name="Labutti K."/>
            <person name="Andreopoulos B."/>
            <person name="Lipzen A."/>
            <person name="Chen C."/>
            <person name="Yanf M."/>
            <person name="Daum C."/>
            <person name="Ng V."/>
            <person name="Clum A."/>
            <person name="Ohm R."/>
            <person name="Martin F."/>
            <person name="Silar P."/>
            <person name="Natvig D."/>
            <person name="Lalanne C."/>
            <person name="Gautier V."/>
            <person name="Ament-Velasquez S.L."/>
            <person name="Kruys A."/>
            <person name="Hutchinson M.I."/>
            <person name="Powell A.J."/>
            <person name="Barry K."/>
            <person name="Miller A.N."/>
            <person name="Grigoriev I.V."/>
            <person name="Debuchy R."/>
            <person name="Gladieux P."/>
            <person name="Thoren M.H."/>
            <person name="Johannesson H."/>
        </authorList>
    </citation>
    <scope>NUCLEOTIDE SEQUENCE</scope>
    <source>
        <strain evidence="3">PSN309</strain>
    </source>
</reference>
<accession>A0AAN7ANI8</accession>